<dbReference type="InterPro" id="IPR038109">
    <property type="entry name" value="DNA_bind_recomb_sf"/>
</dbReference>
<reference evidence="2 3" key="1">
    <citation type="submission" date="2016-02" db="EMBL/GenBank/DDBJ databases">
        <authorList>
            <person name="Wen L."/>
            <person name="He K."/>
            <person name="Yang H."/>
        </authorList>
    </citation>
    <scope>NUCLEOTIDE SEQUENCE [LARGE SCALE GENOMIC DNA]</scope>
    <source>
        <strain evidence="2 3">CMW7778B</strain>
    </source>
</reference>
<organism evidence="2 3">
    <name type="scientific">Gardnerella vaginalis</name>
    <dbReference type="NCBI Taxonomy" id="2702"/>
    <lineage>
        <taxon>Bacteria</taxon>
        <taxon>Bacillati</taxon>
        <taxon>Actinomycetota</taxon>
        <taxon>Actinomycetes</taxon>
        <taxon>Bifidobacteriales</taxon>
        <taxon>Bifidobacteriaceae</taxon>
        <taxon>Gardnerella</taxon>
    </lineage>
</organism>
<protein>
    <submittedName>
        <fullName evidence="2">Recombinase</fullName>
    </submittedName>
</protein>
<dbReference type="InterPro" id="IPR011109">
    <property type="entry name" value="DNA_bind_recombinase_dom"/>
</dbReference>
<dbReference type="EMBL" id="LSRC01000050">
    <property type="protein sequence ID" value="KXI16073.1"/>
    <property type="molecule type" value="Genomic_DNA"/>
</dbReference>
<sequence length="136" mass="15787">MAHIPYGYRIVDGKAVIDEKEALKVRELFRKFLEFGTISETARAVNIDKTHSVISNILKNKTYLGTSLYPSLLDEETFYKVQQLRANNFRRKPRTTELKPLITTNFTYEIGVIEKKYDDPYRQAVYAYSQIKGGVK</sequence>
<proteinExistence type="predicted"/>
<dbReference type="Proteomes" id="UP000070505">
    <property type="component" value="Unassembled WGS sequence"/>
</dbReference>
<name>A0A135Z354_GARVA</name>
<evidence type="ECO:0000313" key="3">
    <source>
        <dbReference type="Proteomes" id="UP000070505"/>
    </source>
</evidence>
<evidence type="ECO:0000259" key="1">
    <source>
        <dbReference type="PROSITE" id="PS51737"/>
    </source>
</evidence>
<dbReference type="GO" id="GO:0000150">
    <property type="term" value="F:DNA strand exchange activity"/>
    <property type="evidence" value="ECO:0007669"/>
    <property type="project" value="InterPro"/>
</dbReference>
<dbReference type="RefSeq" id="WP_075523952.1">
    <property type="nucleotide sequence ID" value="NZ_KQ961873.1"/>
</dbReference>
<dbReference type="PROSITE" id="PS51737">
    <property type="entry name" value="RECOMBINASE_DNA_BIND"/>
    <property type="match status" value="1"/>
</dbReference>
<feature type="domain" description="Recombinase" evidence="1">
    <location>
        <begin position="5"/>
        <end position="91"/>
    </location>
</feature>
<evidence type="ECO:0000313" key="2">
    <source>
        <dbReference type="EMBL" id="KXI16073.1"/>
    </source>
</evidence>
<dbReference type="Gene3D" id="3.90.1750.20">
    <property type="entry name" value="Putative Large Serine Recombinase, Chain B, Domain 2"/>
    <property type="match status" value="1"/>
</dbReference>
<dbReference type="Pfam" id="PF07508">
    <property type="entry name" value="Recombinase"/>
    <property type="match status" value="1"/>
</dbReference>
<gene>
    <name evidence="2" type="ORF">HMPREF3230_01210</name>
</gene>
<dbReference type="GO" id="GO:0003677">
    <property type="term" value="F:DNA binding"/>
    <property type="evidence" value="ECO:0007669"/>
    <property type="project" value="InterPro"/>
</dbReference>
<accession>A0A135Z354</accession>
<comment type="caution">
    <text evidence="2">The sequence shown here is derived from an EMBL/GenBank/DDBJ whole genome shotgun (WGS) entry which is preliminary data.</text>
</comment>
<dbReference type="AlphaFoldDB" id="A0A135Z354"/>
<dbReference type="PATRIC" id="fig|2702.101.peg.1196"/>